<organism evidence="8 9">
    <name type="scientific">Seminavis robusta</name>
    <dbReference type="NCBI Taxonomy" id="568900"/>
    <lineage>
        <taxon>Eukaryota</taxon>
        <taxon>Sar</taxon>
        <taxon>Stramenopiles</taxon>
        <taxon>Ochrophyta</taxon>
        <taxon>Bacillariophyta</taxon>
        <taxon>Bacillariophyceae</taxon>
        <taxon>Bacillariophycidae</taxon>
        <taxon>Naviculales</taxon>
        <taxon>Naviculaceae</taxon>
        <taxon>Seminavis</taxon>
    </lineage>
</organism>
<feature type="compositionally biased region" description="Polar residues" evidence="5">
    <location>
        <begin position="83"/>
        <end position="101"/>
    </location>
</feature>
<reference evidence="8" key="1">
    <citation type="submission" date="2020-06" db="EMBL/GenBank/DDBJ databases">
        <authorList>
            <consortium name="Plant Systems Biology data submission"/>
        </authorList>
    </citation>
    <scope>NUCLEOTIDE SEQUENCE</scope>
    <source>
        <strain evidence="8">D6</strain>
    </source>
</reference>
<dbReference type="GO" id="GO:0016538">
    <property type="term" value="F:cyclin-dependent protein serine/threonine kinase regulator activity"/>
    <property type="evidence" value="ECO:0007669"/>
    <property type="project" value="InterPro"/>
</dbReference>
<keyword evidence="9" id="KW-1185">Reference proteome</keyword>
<accession>A0A9N8HBB8</accession>
<evidence type="ECO:0000259" key="6">
    <source>
        <dbReference type="SMART" id="SM00385"/>
    </source>
</evidence>
<dbReference type="SMART" id="SM01332">
    <property type="entry name" value="Cyclin_C"/>
    <property type="match status" value="1"/>
</dbReference>
<dbReference type="PANTHER" id="PTHR10177">
    <property type="entry name" value="CYCLINS"/>
    <property type="match status" value="1"/>
</dbReference>
<dbReference type="InterPro" id="IPR039361">
    <property type="entry name" value="Cyclin"/>
</dbReference>
<evidence type="ECO:0000256" key="2">
    <source>
        <dbReference type="ARBA" id="ARBA00023127"/>
    </source>
</evidence>
<feature type="domain" description="Cyclin-like" evidence="6">
    <location>
        <begin position="335"/>
        <end position="416"/>
    </location>
</feature>
<dbReference type="SMART" id="SM00385">
    <property type="entry name" value="CYCLIN"/>
    <property type="match status" value="2"/>
</dbReference>
<dbReference type="InterPro" id="IPR006671">
    <property type="entry name" value="Cyclin_N"/>
</dbReference>
<comment type="similarity">
    <text evidence="4">Belongs to the cyclin family.</text>
</comment>
<keyword evidence="1" id="KW-0132">Cell division</keyword>
<feature type="domain" description="Cyclin-like" evidence="6">
    <location>
        <begin position="238"/>
        <end position="322"/>
    </location>
</feature>
<dbReference type="InterPro" id="IPR046965">
    <property type="entry name" value="Cyclin_A/B-like"/>
</dbReference>
<dbReference type="PROSITE" id="PS00292">
    <property type="entry name" value="CYCLINS"/>
    <property type="match status" value="1"/>
</dbReference>
<keyword evidence="3" id="KW-0131">Cell cycle</keyword>
<dbReference type="Pfam" id="PF00134">
    <property type="entry name" value="Cyclin_N"/>
    <property type="match status" value="1"/>
</dbReference>
<dbReference type="InterPro" id="IPR004367">
    <property type="entry name" value="Cyclin_C-dom"/>
</dbReference>
<feature type="region of interest" description="Disordered" evidence="5">
    <location>
        <begin position="83"/>
        <end position="114"/>
    </location>
</feature>
<comment type="caution">
    <text evidence="8">The sequence shown here is derived from an EMBL/GenBank/DDBJ whole genome shotgun (WGS) entry which is preliminary data.</text>
</comment>
<evidence type="ECO:0000256" key="3">
    <source>
        <dbReference type="ARBA" id="ARBA00023306"/>
    </source>
</evidence>
<keyword evidence="2 4" id="KW-0195">Cyclin</keyword>
<sequence length="449" mass="50403">MFSKYGNNYYGNLGTTQVASTTTNSLTNATGNNGRRAFRDVTNAKANMNAKARQGLHGGLNKTQKPQQAPRIQIAVDPQTSLHSFSNLSSKPTQPSAQPINNDAKANGSVPSQSVFGWSSKASVQPFQAVEIQEAPKEQQRNPLLPIEAPKVSSSDTVLEITHAAANNSRVNKNSYQFTGKTDDIDARVAEDPLFVTDYVQGMFAHFREKEKTTAVLPMYMEENQPHINEKMRSILVDWLVEVHMKFKLSPETLYLTINLIDRYLERREVVRSNLQLLGVTCLMIASKYEEIWPPAVQELVYICDNAYTRPQIIKMETQVLRVLQYQITQPSAQTFLVRYLKAAHADKEMTQLACYLLDGTLLSYSLLQYLPSELAAAAVFVARVACNRHPWSPTLLKYSQYLEEEVKPVAQALLEEKSGLSLDLLSVNKKYSSSRYGNVANKPLRVDF</sequence>
<evidence type="ECO:0000256" key="1">
    <source>
        <dbReference type="ARBA" id="ARBA00022618"/>
    </source>
</evidence>
<dbReference type="Pfam" id="PF02984">
    <property type="entry name" value="Cyclin_C"/>
    <property type="match status" value="1"/>
</dbReference>
<dbReference type="AlphaFoldDB" id="A0A9N8HBB8"/>
<dbReference type="PIRSF" id="PIRSF001771">
    <property type="entry name" value="Cyclin_A_B_D_E"/>
    <property type="match status" value="1"/>
</dbReference>
<evidence type="ECO:0000313" key="9">
    <source>
        <dbReference type="Proteomes" id="UP001153069"/>
    </source>
</evidence>
<dbReference type="InterPro" id="IPR036915">
    <property type="entry name" value="Cyclin-like_sf"/>
</dbReference>
<dbReference type="CDD" id="cd20507">
    <property type="entry name" value="CYCLIN_CCNB1-like_rpt1"/>
    <property type="match status" value="1"/>
</dbReference>
<dbReference type="FunFam" id="1.10.472.10:FF:000001">
    <property type="entry name" value="G2/mitotic-specific cyclin"/>
    <property type="match status" value="1"/>
</dbReference>
<protein>
    <submittedName>
        <fullName evidence="8">B-type cyclin</fullName>
    </submittedName>
</protein>
<proteinExistence type="inferred from homology"/>
<dbReference type="EMBL" id="CAICTM010000330">
    <property type="protein sequence ID" value="CAB9508046.1"/>
    <property type="molecule type" value="Genomic_DNA"/>
</dbReference>
<dbReference type="GO" id="GO:0044772">
    <property type="term" value="P:mitotic cell cycle phase transition"/>
    <property type="evidence" value="ECO:0007669"/>
    <property type="project" value="InterPro"/>
</dbReference>
<evidence type="ECO:0000259" key="7">
    <source>
        <dbReference type="SMART" id="SM01332"/>
    </source>
</evidence>
<gene>
    <name evidence="8" type="ORF">SEMRO_331_G119100.1</name>
</gene>
<evidence type="ECO:0000256" key="4">
    <source>
        <dbReference type="RuleBase" id="RU000383"/>
    </source>
</evidence>
<name>A0A9N8HBB8_9STRA</name>
<dbReference type="InterPro" id="IPR048258">
    <property type="entry name" value="Cyclins_cyclin-box"/>
</dbReference>
<dbReference type="Proteomes" id="UP001153069">
    <property type="component" value="Unassembled WGS sequence"/>
</dbReference>
<dbReference type="InterPro" id="IPR013763">
    <property type="entry name" value="Cyclin-like_dom"/>
</dbReference>
<dbReference type="Gene3D" id="1.10.472.10">
    <property type="entry name" value="Cyclin-like"/>
    <property type="match status" value="2"/>
</dbReference>
<dbReference type="SUPFAM" id="SSF47954">
    <property type="entry name" value="Cyclin-like"/>
    <property type="match status" value="2"/>
</dbReference>
<evidence type="ECO:0000256" key="5">
    <source>
        <dbReference type="SAM" id="MobiDB-lite"/>
    </source>
</evidence>
<evidence type="ECO:0000313" key="8">
    <source>
        <dbReference type="EMBL" id="CAB9508046.1"/>
    </source>
</evidence>
<feature type="domain" description="Cyclin C-terminal" evidence="7">
    <location>
        <begin position="331"/>
        <end position="446"/>
    </location>
</feature>
<dbReference type="OrthoDB" id="5590282at2759"/>
<dbReference type="GO" id="GO:0051301">
    <property type="term" value="P:cell division"/>
    <property type="evidence" value="ECO:0007669"/>
    <property type="project" value="UniProtKB-KW"/>
</dbReference>